<dbReference type="AlphaFoldDB" id="A0AAV6H7Y0"/>
<accession>A0AAV6H7Y0</accession>
<evidence type="ECO:0000313" key="1">
    <source>
        <dbReference type="EMBL" id="KAG5282242.1"/>
    </source>
</evidence>
<proteinExistence type="predicted"/>
<dbReference type="Proteomes" id="UP000823561">
    <property type="component" value="Chromosome 4"/>
</dbReference>
<comment type="caution">
    <text evidence="1">The sequence shown here is derived from an EMBL/GenBank/DDBJ whole genome shotgun (WGS) entry which is preliminary data.</text>
</comment>
<organism evidence="1 2">
    <name type="scientific">Alosa alosa</name>
    <name type="common">allis shad</name>
    <dbReference type="NCBI Taxonomy" id="278164"/>
    <lineage>
        <taxon>Eukaryota</taxon>
        <taxon>Metazoa</taxon>
        <taxon>Chordata</taxon>
        <taxon>Craniata</taxon>
        <taxon>Vertebrata</taxon>
        <taxon>Euteleostomi</taxon>
        <taxon>Actinopterygii</taxon>
        <taxon>Neopterygii</taxon>
        <taxon>Teleostei</taxon>
        <taxon>Clupei</taxon>
        <taxon>Clupeiformes</taxon>
        <taxon>Clupeoidei</taxon>
        <taxon>Clupeidae</taxon>
        <taxon>Alosa</taxon>
    </lineage>
</organism>
<name>A0AAV6H7Y0_9TELE</name>
<gene>
    <name evidence="1" type="ORF">AALO_G00053830</name>
</gene>
<dbReference type="EMBL" id="JADWDJ010000004">
    <property type="protein sequence ID" value="KAG5282242.1"/>
    <property type="molecule type" value="Genomic_DNA"/>
</dbReference>
<sequence length="68" mass="7208">MPYASAAVTQFQGAYRTTSVMVGGGSRQPAGIMKSLMAPCATKVSLPCVLQTRLNDKESQGILYVPVM</sequence>
<keyword evidence="2" id="KW-1185">Reference proteome</keyword>
<reference evidence="1" key="1">
    <citation type="submission" date="2020-10" db="EMBL/GenBank/DDBJ databases">
        <title>Chromosome-scale genome assembly of the Allis shad, Alosa alosa.</title>
        <authorList>
            <person name="Margot Z."/>
            <person name="Christophe K."/>
            <person name="Cabau C."/>
            <person name="Louis A."/>
            <person name="Berthelot C."/>
            <person name="Parey E."/>
            <person name="Roest Crollius H."/>
            <person name="Montfort J."/>
            <person name="Robinson-Rechavi M."/>
            <person name="Bucao C."/>
            <person name="Bouchez O."/>
            <person name="Gislard M."/>
            <person name="Lluch J."/>
            <person name="Milhes M."/>
            <person name="Lampietro C."/>
            <person name="Lopez Roques C."/>
            <person name="Donnadieu C."/>
            <person name="Braasch I."/>
            <person name="Desvignes T."/>
            <person name="Postlethwait J."/>
            <person name="Bobe J."/>
            <person name="Guiguen Y."/>
        </authorList>
    </citation>
    <scope>NUCLEOTIDE SEQUENCE</scope>
    <source>
        <strain evidence="1">M-15738</strain>
        <tissue evidence="1">Blood</tissue>
    </source>
</reference>
<protein>
    <submittedName>
        <fullName evidence="1">Uncharacterized protein</fullName>
    </submittedName>
</protein>
<evidence type="ECO:0000313" key="2">
    <source>
        <dbReference type="Proteomes" id="UP000823561"/>
    </source>
</evidence>